<sequence>MTCKFMRSAHLNAFQRCSHGKAFKRCSIYLELAAAHAHRDPDQWGSAVLLVLAKIPFLQHQLCIPELGVKLPVSTEP</sequence>
<name>A0A8H7ZYR2_9FUNG</name>
<reference evidence="1 2" key="1">
    <citation type="journal article" name="Sci. Rep.">
        <title>Genome-scale phylogenetic analyses confirm Olpidium as the closest living zoosporic fungus to the non-flagellated, terrestrial fungi.</title>
        <authorList>
            <person name="Chang Y."/>
            <person name="Rochon D."/>
            <person name="Sekimoto S."/>
            <person name="Wang Y."/>
            <person name="Chovatia M."/>
            <person name="Sandor L."/>
            <person name="Salamov A."/>
            <person name="Grigoriev I.V."/>
            <person name="Stajich J.E."/>
            <person name="Spatafora J.W."/>
        </authorList>
    </citation>
    <scope>NUCLEOTIDE SEQUENCE [LARGE SCALE GENOMIC DNA]</scope>
    <source>
        <strain evidence="1">S191</strain>
    </source>
</reference>
<keyword evidence="2" id="KW-1185">Reference proteome</keyword>
<proteinExistence type="predicted"/>
<accession>A0A8H7ZYR2</accession>
<gene>
    <name evidence="1" type="ORF">BJ554DRAFT_6091</name>
</gene>
<organism evidence="1 2">
    <name type="scientific">Olpidium bornovanus</name>
    <dbReference type="NCBI Taxonomy" id="278681"/>
    <lineage>
        <taxon>Eukaryota</taxon>
        <taxon>Fungi</taxon>
        <taxon>Fungi incertae sedis</taxon>
        <taxon>Olpidiomycota</taxon>
        <taxon>Olpidiomycotina</taxon>
        <taxon>Olpidiomycetes</taxon>
        <taxon>Olpidiales</taxon>
        <taxon>Olpidiaceae</taxon>
        <taxon>Olpidium</taxon>
    </lineage>
</organism>
<dbReference type="AlphaFoldDB" id="A0A8H7ZYR2"/>
<comment type="caution">
    <text evidence="1">The sequence shown here is derived from an EMBL/GenBank/DDBJ whole genome shotgun (WGS) entry which is preliminary data.</text>
</comment>
<evidence type="ECO:0000313" key="1">
    <source>
        <dbReference type="EMBL" id="KAG5461672.1"/>
    </source>
</evidence>
<protein>
    <submittedName>
        <fullName evidence="1">Uncharacterized protein</fullName>
    </submittedName>
</protein>
<dbReference type="EMBL" id="JAEFCI010003300">
    <property type="protein sequence ID" value="KAG5461672.1"/>
    <property type="molecule type" value="Genomic_DNA"/>
</dbReference>
<evidence type="ECO:0000313" key="2">
    <source>
        <dbReference type="Proteomes" id="UP000673691"/>
    </source>
</evidence>
<dbReference type="Proteomes" id="UP000673691">
    <property type="component" value="Unassembled WGS sequence"/>
</dbReference>